<comment type="caution">
    <text evidence="2">The sequence shown here is derived from an EMBL/GenBank/DDBJ whole genome shotgun (WGS) entry which is preliminary data.</text>
</comment>
<feature type="region of interest" description="Disordered" evidence="1">
    <location>
        <begin position="38"/>
        <end position="57"/>
    </location>
</feature>
<sequence>MHRKIKSNGVFSLPLLRQPDVIVSHNDPCLRASNLTRNAASASRDREKNDAVSSGKVDSVNPSICDQSLVLQGRVLCQVYNWAGGGTLHSCCLPSPGRFDEHARVGSFLLCSVRLIQSPALPQTKQDDFDALALRISFERMSMSGTAFQCEFSSVETLPGWVFTISSPRCILWYNIRTVGCGALLSFCALLARAAFIVFPDASVFQCTDNLRPLRRLYQWSFIPPVRDGDGRIHFRLWPTLTPGLIHKKLHMRTRRTV</sequence>
<dbReference type="GeneID" id="66100325"/>
<accession>A0A9P8ALM4</accession>
<reference evidence="2" key="1">
    <citation type="submission" date="2020-11" db="EMBL/GenBank/DDBJ databases">
        <title>Adaptations for nitrogen fixation in a non-lichenized fungal sporocarp promotes dispersal by wood-feeding termites.</title>
        <authorList>
            <consortium name="DOE Joint Genome Institute"/>
            <person name="Koch R.A."/>
            <person name="Yoon G."/>
            <person name="Arayal U."/>
            <person name="Lail K."/>
            <person name="Amirebrahimi M."/>
            <person name="Labutti K."/>
            <person name="Lipzen A."/>
            <person name="Riley R."/>
            <person name="Barry K."/>
            <person name="Henrissat B."/>
            <person name="Grigoriev I.V."/>
            <person name="Herr J.R."/>
            <person name="Aime M.C."/>
        </authorList>
    </citation>
    <scope>NUCLEOTIDE SEQUENCE</scope>
    <source>
        <strain evidence="2">MCA 3950</strain>
    </source>
</reference>
<dbReference type="Proteomes" id="UP000812287">
    <property type="component" value="Unassembled WGS sequence"/>
</dbReference>
<organism evidence="2 3">
    <name type="scientific">Guyanagaster necrorhizus</name>
    <dbReference type="NCBI Taxonomy" id="856835"/>
    <lineage>
        <taxon>Eukaryota</taxon>
        <taxon>Fungi</taxon>
        <taxon>Dikarya</taxon>
        <taxon>Basidiomycota</taxon>
        <taxon>Agaricomycotina</taxon>
        <taxon>Agaricomycetes</taxon>
        <taxon>Agaricomycetidae</taxon>
        <taxon>Agaricales</taxon>
        <taxon>Marasmiineae</taxon>
        <taxon>Physalacriaceae</taxon>
        <taxon>Guyanagaster</taxon>
    </lineage>
</organism>
<evidence type="ECO:0000256" key="1">
    <source>
        <dbReference type="SAM" id="MobiDB-lite"/>
    </source>
</evidence>
<evidence type="ECO:0000313" key="2">
    <source>
        <dbReference type="EMBL" id="KAG7439864.1"/>
    </source>
</evidence>
<evidence type="ECO:0000313" key="3">
    <source>
        <dbReference type="Proteomes" id="UP000812287"/>
    </source>
</evidence>
<dbReference type="AlphaFoldDB" id="A0A9P8ALM4"/>
<dbReference type="RefSeq" id="XP_043033364.1">
    <property type="nucleotide sequence ID" value="XM_043178038.1"/>
</dbReference>
<protein>
    <submittedName>
        <fullName evidence="2">Uncharacterized protein</fullName>
    </submittedName>
</protein>
<gene>
    <name evidence="2" type="ORF">BT62DRAFT_1013303</name>
</gene>
<name>A0A9P8ALM4_9AGAR</name>
<proteinExistence type="predicted"/>
<dbReference type="EMBL" id="MU250581">
    <property type="protein sequence ID" value="KAG7439864.1"/>
    <property type="molecule type" value="Genomic_DNA"/>
</dbReference>
<keyword evidence="3" id="KW-1185">Reference proteome</keyword>